<proteinExistence type="predicted"/>
<keyword evidence="1 3" id="KW-0808">Transferase</keyword>
<keyword evidence="4" id="KW-1185">Reference proteome</keyword>
<keyword evidence="2" id="KW-1133">Transmembrane helix</keyword>
<feature type="transmembrane region" description="Helical" evidence="2">
    <location>
        <begin position="56"/>
        <end position="75"/>
    </location>
</feature>
<feature type="transmembrane region" description="Helical" evidence="2">
    <location>
        <begin position="299"/>
        <end position="317"/>
    </location>
</feature>
<dbReference type="InterPro" id="IPR026046">
    <property type="entry name" value="UBIAD1"/>
</dbReference>
<dbReference type="GO" id="GO:0042371">
    <property type="term" value="P:vitamin K biosynthetic process"/>
    <property type="evidence" value="ECO:0007669"/>
    <property type="project" value="TreeGrafter"/>
</dbReference>
<accession>A0A4Y7RE74</accession>
<keyword evidence="2" id="KW-0472">Membrane</keyword>
<dbReference type="PANTHER" id="PTHR13929">
    <property type="entry name" value="1,4-DIHYDROXY-2-NAPHTHOATE OCTAPRENYLTRANSFERASE"/>
    <property type="match status" value="1"/>
</dbReference>
<comment type="caution">
    <text evidence="3">The sequence shown here is derived from an EMBL/GenBank/DDBJ whole genome shotgun (WGS) entry which is preliminary data.</text>
</comment>
<dbReference type="GO" id="GO:0004659">
    <property type="term" value="F:prenyltransferase activity"/>
    <property type="evidence" value="ECO:0007669"/>
    <property type="project" value="InterPro"/>
</dbReference>
<sequence length="318" mass="34272">MTEFTRRLIKPMLPKAFGLWKMFRLVPVLSWSATSFALGIGPAVSLNTSAQINWCYVTLVVFSGLVLHGITAHACNDLVDWRSGTDRVSPGILSGGSGVIKNGLLSERQLMFICLAGLLLPIAASLYLSSQRGPLVFVFLLVGAWSGLSYTLPPFRLSYRPLLGEWLSAFPTILCCTIGSFYILTGQVTIEVATAGVIHGFFSLGWLMQHHLPDMTADLGASPPKVTTPAFFSRRWGPGSARLAPASYCTLAALTGLWAGIFIDPVFFIVLPFATFCIYLSAATDPLNVASITVREKTMVLLTSGHAAILAVLLGLGW</sequence>
<dbReference type="GO" id="GO:0009234">
    <property type="term" value="P:menaquinone biosynthetic process"/>
    <property type="evidence" value="ECO:0007669"/>
    <property type="project" value="TreeGrafter"/>
</dbReference>
<gene>
    <name evidence="3" type="ORF">Psch_00612</name>
</gene>
<feature type="transmembrane region" description="Helical" evidence="2">
    <location>
        <begin position="134"/>
        <end position="152"/>
    </location>
</feature>
<organism evidence="3 4">
    <name type="scientific">Pelotomaculum schinkii</name>
    <dbReference type="NCBI Taxonomy" id="78350"/>
    <lineage>
        <taxon>Bacteria</taxon>
        <taxon>Bacillati</taxon>
        <taxon>Bacillota</taxon>
        <taxon>Clostridia</taxon>
        <taxon>Eubacteriales</taxon>
        <taxon>Desulfotomaculaceae</taxon>
        <taxon>Pelotomaculum</taxon>
    </lineage>
</organism>
<dbReference type="Proteomes" id="UP000298324">
    <property type="component" value="Unassembled WGS sequence"/>
</dbReference>
<feature type="transmembrane region" description="Helical" evidence="2">
    <location>
        <begin position="267"/>
        <end position="287"/>
    </location>
</feature>
<evidence type="ECO:0000256" key="1">
    <source>
        <dbReference type="ARBA" id="ARBA00022679"/>
    </source>
</evidence>
<dbReference type="AlphaFoldDB" id="A0A4Y7RE74"/>
<reference evidence="3 4" key="1">
    <citation type="journal article" date="2018" name="Environ. Microbiol.">
        <title>Novel energy conservation strategies and behaviour of Pelotomaculum schinkii driving syntrophic propionate catabolism.</title>
        <authorList>
            <person name="Hidalgo-Ahumada C.A.P."/>
            <person name="Nobu M.K."/>
            <person name="Narihiro T."/>
            <person name="Tamaki H."/>
            <person name="Liu W.T."/>
            <person name="Kamagata Y."/>
            <person name="Stams A.J.M."/>
            <person name="Imachi H."/>
            <person name="Sousa D.Z."/>
        </authorList>
    </citation>
    <scope>NUCLEOTIDE SEQUENCE [LARGE SCALE GENOMIC DNA]</scope>
    <source>
        <strain evidence="3 4">HH</strain>
    </source>
</reference>
<evidence type="ECO:0000256" key="2">
    <source>
        <dbReference type="SAM" id="Phobius"/>
    </source>
</evidence>
<evidence type="ECO:0000313" key="3">
    <source>
        <dbReference type="EMBL" id="TEB07071.1"/>
    </source>
</evidence>
<feature type="transmembrane region" description="Helical" evidence="2">
    <location>
        <begin position="21"/>
        <end position="44"/>
    </location>
</feature>
<feature type="transmembrane region" description="Helical" evidence="2">
    <location>
        <begin position="164"/>
        <end position="184"/>
    </location>
</feature>
<evidence type="ECO:0000313" key="4">
    <source>
        <dbReference type="Proteomes" id="UP000298324"/>
    </source>
</evidence>
<dbReference type="RefSeq" id="WP_134217367.1">
    <property type="nucleotide sequence ID" value="NZ_QFGA01000001.1"/>
</dbReference>
<feature type="transmembrane region" description="Helical" evidence="2">
    <location>
        <begin position="190"/>
        <end position="208"/>
    </location>
</feature>
<dbReference type="PANTHER" id="PTHR13929:SF0">
    <property type="entry name" value="UBIA PRENYLTRANSFERASE DOMAIN-CONTAINING PROTEIN 1"/>
    <property type="match status" value="1"/>
</dbReference>
<dbReference type="CDD" id="cd13962">
    <property type="entry name" value="PT_UbiA_UBIAD1"/>
    <property type="match status" value="1"/>
</dbReference>
<feature type="transmembrane region" description="Helical" evidence="2">
    <location>
        <begin position="110"/>
        <end position="128"/>
    </location>
</feature>
<name>A0A4Y7RE74_9FIRM</name>
<dbReference type="EMBL" id="QFGA01000001">
    <property type="protein sequence ID" value="TEB07071.1"/>
    <property type="molecule type" value="Genomic_DNA"/>
</dbReference>
<protein>
    <submittedName>
        <fullName evidence="3">1,4-dihydroxy-2-naphthoate octaprenyltransferase</fullName>
    </submittedName>
</protein>
<keyword evidence="2" id="KW-0812">Transmembrane</keyword>